<feature type="domain" description="PX" evidence="2">
    <location>
        <begin position="81"/>
        <end position="197"/>
    </location>
</feature>
<proteinExistence type="predicted"/>
<evidence type="ECO:0000256" key="1">
    <source>
        <dbReference type="SAM" id="MobiDB-lite"/>
    </source>
</evidence>
<dbReference type="Pfam" id="PF00787">
    <property type="entry name" value="PX"/>
    <property type="match status" value="1"/>
</dbReference>
<dbReference type="InterPro" id="IPR037907">
    <property type="entry name" value="Vps17_PX"/>
</dbReference>
<dbReference type="PANTHER" id="PTHR47433">
    <property type="entry name" value="VACUOLAR PROTEIN SORTING-ASSOCIATED PROTEIN 17"/>
    <property type="match status" value="1"/>
</dbReference>
<dbReference type="InterPro" id="IPR015404">
    <property type="entry name" value="Vps5_C"/>
</dbReference>
<evidence type="ECO:0000313" key="4">
    <source>
        <dbReference type="Proteomes" id="UP000015241"/>
    </source>
</evidence>
<dbReference type="PROSITE" id="PS50195">
    <property type="entry name" value="PX"/>
    <property type="match status" value="1"/>
</dbReference>
<dbReference type="SMART" id="SM00312">
    <property type="entry name" value="PX"/>
    <property type="match status" value="1"/>
</dbReference>
<accession>S8DTP9</accession>
<sequence length="684" mass="74322">MSTFDPLSNGFASEEPPWPTTPHVPHAPIPNLPRPAPLNTDVLRSPAGLYGKEPQIYGQPEPGLISPRITTGSNGTKYERAEPYLKVRITGLDRNRRDILVRFDAQTNLANFTGTTYRNVSRSYVEFQQFYETVVHTTPQTIIPALPLPRTSAPTDEEDDRLVKIMLQRWLTRICEDPILLQEEELRSFIESDFGYQPMPNVRKKTSSGFSLIKPRVPDEDEELQRARFELTKLEGQYFEAAKAIDKLSRARKTLSVVRAEMGNKLVNVATTEAHPPLGNAFQKIGRAWHSLADLDQAQGISECVIVGDSLGYQALNARSARETLQQRTAVLEEYQAAVKASISKRRNLERLKASSNIRSERVDEALEEMEEANKYEMILAKRAEGISQNLHRALDRHKKLVTEDVTAALVEHTRSSILYERQLLRELEALKPDVSSANKKYIPPAKANGAPRPSYVPPLEDFSKPVPRPASAAPTGSFKPPALLSASISHPGPSRAANASPHPPLPASPTASATASVRSLLPQSPGAGPSSPAPQHASFNPPLMDGPPLGGRFVDGTKSMFVKPPSSPLAPSSTIPRASSPLAHGRAMPDSPLRATTPMSAAAIAAAAPQPHPLASSMGPLGGSLSRSNSIPESSGPNAPQPSPLPVDPLTGKPITMSQSVRLSPQRPRLDAREAASKLANMF</sequence>
<dbReference type="CDD" id="cd06891">
    <property type="entry name" value="PX_Vps17p"/>
    <property type="match status" value="1"/>
</dbReference>
<dbReference type="InParanoid" id="S8DTP9"/>
<reference evidence="3 4" key="1">
    <citation type="journal article" date="2012" name="Science">
        <title>The Paleozoic origin of enzymatic lignin decomposition reconstructed from 31 fungal genomes.</title>
        <authorList>
            <person name="Floudas D."/>
            <person name="Binder M."/>
            <person name="Riley R."/>
            <person name="Barry K."/>
            <person name="Blanchette R.A."/>
            <person name="Henrissat B."/>
            <person name="Martinez A.T."/>
            <person name="Otillar R."/>
            <person name="Spatafora J.W."/>
            <person name="Yadav J.S."/>
            <person name="Aerts A."/>
            <person name="Benoit I."/>
            <person name="Boyd A."/>
            <person name="Carlson A."/>
            <person name="Copeland A."/>
            <person name="Coutinho P.M."/>
            <person name="de Vries R.P."/>
            <person name="Ferreira P."/>
            <person name="Findley K."/>
            <person name="Foster B."/>
            <person name="Gaskell J."/>
            <person name="Glotzer D."/>
            <person name="Gorecki P."/>
            <person name="Heitman J."/>
            <person name="Hesse C."/>
            <person name="Hori C."/>
            <person name="Igarashi K."/>
            <person name="Jurgens J.A."/>
            <person name="Kallen N."/>
            <person name="Kersten P."/>
            <person name="Kohler A."/>
            <person name="Kuees U."/>
            <person name="Kumar T.K.A."/>
            <person name="Kuo A."/>
            <person name="LaButti K."/>
            <person name="Larrondo L.F."/>
            <person name="Lindquist E."/>
            <person name="Ling A."/>
            <person name="Lombard V."/>
            <person name="Lucas S."/>
            <person name="Lundell T."/>
            <person name="Martin R."/>
            <person name="McLaughlin D.J."/>
            <person name="Morgenstern I."/>
            <person name="Morin E."/>
            <person name="Murat C."/>
            <person name="Nagy L.G."/>
            <person name="Nolan M."/>
            <person name="Ohm R.A."/>
            <person name="Patyshakuliyeva A."/>
            <person name="Rokas A."/>
            <person name="Ruiz-Duenas F.J."/>
            <person name="Sabat G."/>
            <person name="Salamov A."/>
            <person name="Samejima M."/>
            <person name="Schmutz J."/>
            <person name="Slot J.C."/>
            <person name="St John F."/>
            <person name="Stenlid J."/>
            <person name="Sun H."/>
            <person name="Sun S."/>
            <person name="Syed K."/>
            <person name="Tsang A."/>
            <person name="Wiebenga A."/>
            <person name="Young D."/>
            <person name="Pisabarro A."/>
            <person name="Eastwood D.C."/>
            <person name="Martin F."/>
            <person name="Cullen D."/>
            <person name="Grigoriev I.V."/>
            <person name="Hibbett D.S."/>
        </authorList>
    </citation>
    <scope>NUCLEOTIDE SEQUENCE</scope>
    <source>
        <strain evidence="4">FP-58527</strain>
    </source>
</reference>
<dbReference type="PANTHER" id="PTHR47433:SF1">
    <property type="entry name" value="VACUOLAR PROTEIN SORTING-ASSOCIATED PROTEIN 17"/>
    <property type="match status" value="1"/>
</dbReference>
<dbReference type="InterPro" id="IPR053055">
    <property type="entry name" value="VPS17"/>
</dbReference>
<dbReference type="OrthoDB" id="9976382at2759"/>
<dbReference type="InterPro" id="IPR036871">
    <property type="entry name" value="PX_dom_sf"/>
</dbReference>
<name>S8DTP9_FOMSC</name>
<dbReference type="GO" id="GO:0005768">
    <property type="term" value="C:endosome"/>
    <property type="evidence" value="ECO:0007669"/>
    <property type="project" value="TreeGrafter"/>
</dbReference>
<evidence type="ECO:0000313" key="3">
    <source>
        <dbReference type="EMBL" id="EPS95982.1"/>
    </source>
</evidence>
<dbReference type="GO" id="GO:0032266">
    <property type="term" value="F:phosphatidylinositol-3-phosphate binding"/>
    <property type="evidence" value="ECO:0007669"/>
    <property type="project" value="TreeGrafter"/>
</dbReference>
<dbReference type="SUPFAM" id="SSF64268">
    <property type="entry name" value="PX domain"/>
    <property type="match status" value="1"/>
</dbReference>
<dbReference type="Gene3D" id="3.30.1520.10">
    <property type="entry name" value="Phox-like domain"/>
    <property type="match status" value="1"/>
</dbReference>
<feature type="compositionally biased region" description="Low complexity" evidence="1">
    <location>
        <begin position="509"/>
        <end position="536"/>
    </location>
</feature>
<feature type="region of interest" description="Disordered" evidence="1">
    <location>
        <begin position="439"/>
        <end position="684"/>
    </location>
</feature>
<dbReference type="InterPro" id="IPR027267">
    <property type="entry name" value="AH/BAR_dom_sf"/>
</dbReference>
<dbReference type="eggNOG" id="KOG2273">
    <property type="taxonomic scope" value="Eukaryota"/>
</dbReference>
<evidence type="ECO:0000259" key="2">
    <source>
        <dbReference type="PROSITE" id="PS50195"/>
    </source>
</evidence>
<dbReference type="Proteomes" id="UP000015241">
    <property type="component" value="Unassembled WGS sequence"/>
</dbReference>
<dbReference type="Pfam" id="PF09325">
    <property type="entry name" value="Vps5"/>
    <property type="match status" value="1"/>
</dbReference>
<protein>
    <recommendedName>
        <fullName evidence="2">PX domain-containing protein</fullName>
    </recommendedName>
</protein>
<feature type="compositionally biased region" description="Low complexity" evidence="1">
    <location>
        <begin position="596"/>
        <end position="616"/>
    </location>
</feature>
<feature type="compositionally biased region" description="Polar residues" evidence="1">
    <location>
        <begin position="626"/>
        <end position="639"/>
    </location>
</feature>
<feature type="compositionally biased region" description="Pro residues" evidence="1">
    <location>
        <begin position="16"/>
        <end position="36"/>
    </location>
</feature>
<dbReference type="STRING" id="743788.S8DTP9"/>
<dbReference type="GO" id="GO:0030905">
    <property type="term" value="C:retromer, tubulation complex"/>
    <property type="evidence" value="ECO:0007669"/>
    <property type="project" value="TreeGrafter"/>
</dbReference>
<organism evidence="3 4">
    <name type="scientific">Fomitopsis schrenkii</name>
    <name type="common">Brown rot fungus</name>
    <dbReference type="NCBI Taxonomy" id="2126942"/>
    <lineage>
        <taxon>Eukaryota</taxon>
        <taxon>Fungi</taxon>
        <taxon>Dikarya</taxon>
        <taxon>Basidiomycota</taxon>
        <taxon>Agaricomycotina</taxon>
        <taxon>Agaricomycetes</taxon>
        <taxon>Polyporales</taxon>
        <taxon>Fomitopsis</taxon>
    </lineage>
</organism>
<dbReference type="EMBL" id="KE504196">
    <property type="protein sequence ID" value="EPS95982.1"/>
    <property type="molecule type" value="Genomic_DNA"/>
</dbReference>
<dbReference type="GO" id="GO:0005829">
    <property type="term" value="C:cytosol"/>
    <property type="evidence" value="ECO:0007669"/>
    <property type="project" value="GOC"/>
</dbReference>
<dbReference type="Gene3D" id="1.20.1270.60">
    <property type="entry name" value="Arfaptin homology (AH) domain/BAR domain"/>
    <property type="match status" value="1"/>
</dbReference>
<gene>
    <name evidence="3" type="ORF">FOMPIDRAFT_149391</name>
</gene>
<keyword evidence="4" id="KW-1185">Reference proteome</keyword>
<dbReference type="CDD" id="cd07596">
    <property type="entry name" value="BAR_SNX"/>
    <property type="match status" value="1"/>
</dbReference>
<dbReference type="AlphaFoldDB" id="S8DTP9"/>
<dbReference type="InterPro" id="IPR001683">
    <property type="entry name" value="PX_dom"/>
</dbReference>
<dbReference type="GO" id="GO:0042147">
    <property type="term" value="P:retrograde transport, endosome to Golgi"/>
    <property type="evidence" value="ECO:0007669"/>
    <property type="project" value="TreeGrafter"/>
</dbReference>
<feature type="region of interest" description="Disordered" evidence="1">
    <location>
        <begin position="1"/>
        <end position="76"/>
    </location>
</feature>
<dbReference type="FunCoup" id="S8DTP9">
    <property type="interactions" value="42"/>
</dbReference>
<dbReference type="GO" id="GO:0006886">
    <property type="term" value="P:intracellular protein transport"/>
    <property type="evidence" value="ECO:0007669"/>
    <property type="project" value="TreeGrafter"/>
</dbReference>
<dbReference type="HOGENOM" id="CLU_015466_0_0_1"/>